<dbReference type="Proteomes" id="UP001303046">
    <property type="component" value="Unassembled WGS sequence"/>
</dbReference>
<reference evidence="1 2" key="1">
    <citation type="submission" date="2023-08" db="EMBL/GenBank/DDBJ databases">
        <title>A Necator americanus chromosomal reference genome.</title>
        <authorList>
            <person name="Ilik V."/>
            <person name="Petrzelkova K.J."/>
            <person name="Pardy F."/>
            <person name="Fuh T."/>
            <person name="Niatou-Singa F.S."/>
            <person name="Gouil Q."/>
            <person name="Baker L."/>
            <person name="Ritchie M.E."/>
            <person name="Jex A.R."/>
            <person name="Gazzola D."/>
            <person name="Li H."/>
            <person name="Toshio Fujiwara R."/>
            <person name="Zhan B."/>
            <person name="Aroian R.V."/>
            <person name="Pafco B."/>
            <person name="Schwarz E.M."/>
        </authorList>
    </citation>
    <scope>NUCLEOTIDE SEQUENCE [LARGE SCALE GENOMIC DNA]</scope>
    <source>
        <strain evidence="1 2">Aroian</strain>
        <tissue evidence="1">Whole animal</tissue>
    </source>
</reference>
<gene>
    <name evidence="1" type="primary">Necator_chrI.g3021</name>
    <name evidence="1" type="ORF">RB195_006892</name>
</gene>
<sequence>MVVGPFNYVTPPEVHNGLVLEVYELPVIGKHLIHEASRHISPRGTEEYVLNRESTWLALETKNTQRNSVSVHLRNASDSKAEEEVCLRICDFCQFQPRKPLRRKLRRQLQQDREDEWKSGVKKFEKAWEEKNPQKAYPSRKQYSGKIKRCSPALKTDNEPAIDETTLPMCMNHFNVFLNQQLDHVHGQRPRPTRNY</sequence>
<evidence type="ECO:0000313" key="1">
    <source>
        <dbReference type="EMBL" id="KAK6730104.1"/>
    </source>
</evidence>
<comment type="caution">
    <text evidence="1">The sequence shown here is derived from an EMBL/GenBank/DDBJ whole genome shotgun (WGS) entry which is preliminary data.</text>
</comment>
<name>A0ABR1BUP2_NECAM</name>
<proteinExistence type="predicted"/>
<organism evidence="1 2">
    <name type="scientific">Necator americanus</name>
    <name type="common">Human hookworm</name>
    <dbReference type="NCBI Taxonomy" id="51031"/>
    <lineage>
        <taxon>Eukaryota</taxon>
        <taxon>Metazoa</taxon>
        <taxon>Ecdysozoa</taxon>
        <taxon>Nematoda</taxon>
        <taxon>Chromadorea</taxon>
        <taxon>Rhabditida</taxon>
        <taxon>Rhabditina</taxon>
        <taxon>Rhabditomorpha</taxon>
        <taxon>Strongyloidea</taxon>
        <taxon>Ancylostomatidae</taxon>
        <taxon>Bunostominae</taxon>
        <taxon>Necator</taxon>
    </lineage>
</organism>
<keyword evidence="2" id="KW-1185">Reference proteome</keyword>
<protein>
    <submittedName>
        <fullName evidence="1">Uncharacterized protein</fullName>
    </submittedName>
</protein>
<accession>A0ABR1BUP2</accession>
<dbReference type="EMBL" id="JAVFWL010000001">
    <property type="protein sequence ID" value="KAK6730104.1"/>
    <property type="molecule type" value="Genomic_DNA"/>
</dbReference>
<evidence type="ECO:0000313" key="2">
    <source>
        <dbReference type="Proteomes" id="UP001303046"/>
    </source>
</evidence>